<comment type="caution">
    <text evidence="2">The sequence shown here is derived from an EMBL/GenBank/DDBJ whole genome shotgun (WGS) entry which is preliminary data.</text>
</comment>
<feature type="compositionally biased region" description="Basic residues" evidence="1">
    <location>
        <begin position="84"/>
        <end position="100"/>
    </location>
</feature>
<dbReference type="OrthoDB" id="291697at2"/>
<evidence type="ECO:0000313" key="3">
    <source>
        <dbReference type="Proteomes" id="UP000214646"/>
    </source>
</evidence>
<dbReference type="PROSITE" id="PS51257">
    <property type="entry name" value="PROKAR_LIPOPROTEIN"/>
    <property type="match status" value="1"/>
</dbReference>
<dbReference type="EMBL" id="NIDE01000005">
    <property type="protein sequence ID" value="OWK41739.1"/>
    <property type="molecule type" value="Genomic_DNA"/>
</dbReference>
<feature type="region of interest" description="Disordered" evidence="1">
    <location>
        <begin position="78"/>
        <end position="135"/>
    </location>
</feature>
<proteinExistence type="predicted"/>
<sequence>MRFCLLAAAVFAAALSGCGDVPRSRVHGTVKFQGKPLTGATVIFIASDNKTYLTELKEDGSFAAAGVARGPVKVSIQQALPHVPRGRRSRLAWRKSRLSTKRPPGSPLRPRSSRTPAYGCRKFTRTRKNPGSRSI</sequence>
<evidence type="ECO:0000256" key="1">
    <source>
        <dbReference type="SAM" id="MobiDB-lite"/>
    </source>
</evidence>
<organism evidence="2 3">
    <name type="scientific">Fimbriiglobus ruber</name>
    <dbReference type="NCBI Taxonomy" id="1908690"/>
    <lineage>
        <taxon>Bacteria</taxon>
        <taxon>Pseudomonadati</taxon>
        <taxon>Planctomycetota</taxon>
        <taxon>Planctomycetia</taxon>
        <taxon>Gemmatales</taxon>
        <taxon>Gemmataceae</taxon>
        <taxon>Fimbriiglobus</taxon>
    </lineage>
</organism>
<name>A0A225DX16_9BACT</name>
<gene>
    <name evidence="2" type="ORF">FRUB_03817</name>
</gene>
<feature type="compositionally biased region" description="Basic residues" evidence="1">
    <location>
        <begin position="122"/>
        <end position="135"/>
    </location>
</feature>
<reference evidence="3" key="1">
    <citation type="submission" date="2017-06" db="EMBL/GenBank/DDBJ databases">
        <title>Genome analysis of Fimbriiglobus ruber SP5, the first member of the order Planctomycetales with confirmed chitinolytic capability.</title>
        <authorList>
            <person name="Ravin N.V."/>
            <person name="Rakitin A.L."/>
            <person name="Ivanova A.A."/>
            <person name="Beletsky A.V."/>
            <person name="Kulichevskaya I.S."/>
            <person name="Mardanov A.V."/>
            <person name="Dedysh S.N."/>
        </authorList>
    </citation>
    <scope>NUCLEOTIDE SEQUENCE [LARGE SCALE GENOMIC DNA]</scope>
    <source>
        <strain evidence="3">SP5</strain>
    </source>
</reference>
<protein>
    <recommendedName>
        <fullName evidence="4">Carboxypeptidase regulatory-like domain-containing protein</fullName>
    </recommendedName>
</protein>
<accession>A0A225DX16</accession>
<dbReference type="RefSeq" id="WP_088254997.1">
    <property type="nucleotide sequence ID" value="NZ_NIDE01000005.1"/>
</dbReference>
<evidence type="ECO:0000313" key="2">
    <source>
        <dbReference type="EMBL" id="OWK41739.1"/>
    </source>
</evidence>
<dbReference type="AlphaFoldDB" id="A0A225DX16"/>
<keyword evidence="3" id="KW-1185">Reference proteome</keyword>
<evidence type="ECO:0008006" key="4">
    <source>
        <dbReference type="Google" id="ProtNLM"/>
    </source>
</evidence>
<dbReference type="Proteomes" id="UP000214646">
    <property type="component" value="Unassembled WGS sequence"/>
</dbReference>